<name>A0A0D0UZ98_9TREE</name>
<dbReference type="Pfam" id="PF14602">
    <property type="entry name" value="Hexapep_2"/>
    <property type="match status" value="2"/>
</dbReference>
<dbReference type="PANTHER" id="PTHR13072">
    <property type="entry name" value="DYNACTIN 6"/>
    <property type="match status" value="1"/>
</dbReference>
<dbReference type="GO" id="GO:0007052">
    <property type="term" value="P:mitotic spindle organization"/>
    <property type="evidence" value="ECO:0007669"/>
    <property type="project" value="TreeGrafter"/>
</dbReference>
<evidence type="ECO:0000313" key="8">
    <source>
        <dbReference type="Proteomes" id="UP000053392"/>
    </source>
</evidence>
<evidence type="ECO:0000256" key="4">
    <source>
        <dbReference type="ARBA" id="ARBA00022490"/>
    </source>
</evidence>
<dbReference type="HOGENOM" id="CLU_085418_0_0_1"/>
<protein>
    <recommendedName>
        <fullName evidence="3">Dynactin subunit 6</fullName>
    </recommendedName>
</protein>
<dbReference type="PANTHER" id="PTHR13072:SF0">
    <property type="entry name" value="DYNACTIN SUBUNIT 6"/>
    <property type="match status" value="1"/>
</dbReference>
<dbReference type="InterPro" id="IPR027777">
    <property type="entry name" value="DCTN6"/>
</dbReference>
<dbReference type="GO" id="GO:0070840">
    <property type="term" value="F:dynein complex binding"/>
    <property type="evidence" value="ECO:0007669"/>
    <property type="project" value="TreeGrafter"/>
</dbReference>
<dbReference type="OrthoDB" id="2355at2759"/>
<evidence type="ECO:0000256" key="2">
    <source>
        <dbReference type="ARBA" id="ARBA00007719"/>
    </source>
</evidence>
<dbReference type="InterPro" id="IPR001451">
    <property type="entry name" value="Hexapep"/>
</dbReference>
<keyword evidence="4" id="KW-0963">Cytoplasm</keyword>
<comment type="subcellular location">
    <subcellularLocation>
        <location evidence="1">Cytoplasm</location>
        <location evidence="1">Cytoskeleton</location>
    </subcellularLocation>
</comment>
<evidence type="ECO:0000256" key="5">
    <source>
        <dbReference type="ARBA" id="ARBA00023212"/>
    </source>
</evidence>
<reference evidence="7 8" key="1">
    <citation type="submission" date="2015-01" db="EMBL/GenBank/DDBJ databases">
        <title>The Genome Sequence of Cryptococcus gattii Ram5.</title>
        <authorList>
            <consortium name="The Broad Institute Genomics Platform"/>
            <person name="Cuomo C."/>
            <person name="Litvintseva A."/>
            <person name="Chen Y."/>
            <person name="Heitman J."/>
            <person name="Sun S."/>
            <person name="Springer D."/>
            <person name="Dromer F."/>
            <person name="Young S."/>
            <person name="Zeng Q."/>
            <person name="Gargeya S."/>
            <person name="Abouelleil A."/>
            <person name="Alvarado L."/>
            <person name="Chapman S.B."/>
            <person name="Gainer-Dewar J."/>
            <person name="Goldberg J."/>
            <person name="Griggs A."/>
            <person name="Gujja S."/>
            <person name="Hansen M."/>
            <person name="Howarth C."/>
            <person name="Imamovic A."/>
            <person name="Larimer J."/>
            <person name="Murphy C."/>
            <person name="Naylor J."/>
            <person name="Pearson M."/>
            <person name="Priest M."/>
            <person name="Roberts A."/>
            <person name="Saif S."/>
            <person name="Shea T."/>
            <person name="Sykes S."/>
            <person name="Wortman J."/>
            <person name="Nusbaum C."/>
            <person name="Birren B."/>
        </authorList>
    </citation>
    <scope>NUCLEOTIDE SEQUENCE [LARGE SCALE GENOMIC DNA]</scope>
    <source>
        <strain evidence="7 8">Ram5</strain>
    </source>
</reference>
<evidence type="ECO:0000256" key="1">
    <source>
        <dbReference type="ARBA" id="ARBA00004245"/>
    </source>
</evidence>
<dbReference type="EMBL" id="KN847912">
    <property type="protein sequence ID" value="KIR38005.1"/>
    <property type="molecule type" value="Genomic_DNA"/>
</dbReference>
<comment type="function">
    <text evidence="6">Part of the dynactin complex that activates the molecular motor dynein for ultra-processive transport along microtubules.</text>
</comment>
<evidence type="ECO:0000256" key="6">
    <source>
        <dbReference type="ARBA" id="ARBA00034687"/>
    </source>
</evidence>
<dbReference type="InterPro" id="IPR011004">
    <property type="entry name" value="Trimer_LpxA-like_sf"/>
</dbReference>
<dbReference type="SUPFAM" id="SSF51161">
    <property type="entry name" value="Trimeric LpxA-like enzymes"/>
    <property type="match status" value="1"/>
</dbReference>
<gene>
    <name evidence="7" type="ORF">I313_06000</name>
</gene>
<keyword evidence="8" id="KW-1185">Reference proteome</keyword>
<dbReference type="Gene3D" id="2.160.10.10">
    <property type="entry name" value="Hexapeptide repeat proteins"/>
    <property type="match status" value="1"/>
</dbReference>
<proteinExistence type="inferred from homology"/>
<accession>A0A0D0UZ98</accession>
<dbReference type="CDD" id="cd04646">
    <property type="entry name" value="LbH_Dynactin_6"/>
    <property type="match status" value="1"/>
</dbReference>
<dbReference type="Proteomes" id="UP000053392">
    <property type="component" value="Unassembled WGS sequence"/>
</dbReference>
<evidence type="ECO:0000313" key="7">
    <source>
        <dbReference type="EMBL" id="KIR38005.1"/>
    </source>
</evidence>
<comment type="similarity">
    <text evidence="2">Belongs to the dynactin subunits 5/6 family. Dynactin subunit 6 subfamily.</text>
</comment>
<evidence type="ECO:0000256" key="3">
    <source>
        <dbReference type="ARBA" id="ARBA00016573"/>
    </source>
</evidence>
<sequence length="209" mass="22761">MSSPTLTAHSTSLICADTDLRGPITIGPNVIIHPRATIYAAAGPIVLGEGCIVEEGCIIVNRKKDTMRIGENNHFMVGCRTVSLITDRNGRAGIESPFIGDNNTFQPRSTASAGVIVTDNCIISAGTILLPSPAHTDERPETLPPYTVIYGAESSRRTWDGSGQVAEMALRRKHAEFLREIIPKYVLNDILLVDCNVNGYRFNRLRPTT</sequence>
<keyword evidence="5" id="KW-0206">Cytoskeleton</keyword>
<dbReference type="GO" id="GO:0005869">
    <property type="term" value="C:dynactin complex"/>
    <property type="evidence" value="ECO:0007669"/>
    <property type="project" value="InterPro"/>
</dbReference>
<organism evidence="7 8">
    <name type="scientific">Cryptococcus deuterogattii Ram5</name>
    <dbReference type="NCBI Taxonomy" id="1296110"/>
    <lineage>
        <taxon>Eukaryota</taxon>
        <taxon>Fungi</taxon>
        <taxon>Dikarya</taxon>
        <taxon>Basidiomycota</taxon>
        <taxon>Agaricomycotina</taxon>
        <taxon>Tremellomycetes</taxon>
        <taxon>Tremellales</taxon>
        <taxon>Cryptococcaceae</taxon>
        <taxon>Cryptococcus</taxon>
        <taxon>Cryptococcus gattii species complex</taxon>
    </lineage>
</organism>
<dbReference type="AlphaFoldDB" id="A0A0D0UZ98"/>